<accession>A0ABV0TI53</accession>
<keyword evidence="2" id="KW-1185">Reference proteome</keyword>
<evidence type="ECO:0000313" key="1">
    <source>
        <dbReference type="EMBL" id="MEQ2232575.1"/>
    </source>
</evidence>
<sequence length="114" mass="12829">MKQHRPLLLPGNTACILDKVSVEQQALSAFCLSLYSVANINASHPNSTFNELTFVSGLKITFIVQSLESLMIKHRSSSGGTNSFYWLRVSVTGWRKPVYRCFLELKGLTFPSFR</sequence>
<organism evidence="1 2">
    <name type="scientific">Ilyodon furcidens</name>
    <name type="common">goldbreast splitfin</name>
    <dbReference type="NCBI Taxonomy" id="33524"/>
    <lineage>
        <taxon>Eukaryota</taxon>
        <taxon>Metazoa</taxon>
        <taxon>Chordata</taxon>
        <taxon>Craniata</taxon>
        <taxon>Vertebrata</taxon>
        <taxon>Euteleostomi</taxon>
        <taxon>Actinopterygii</taxon>
        <taxon>Neopterygii</taxon>
        <taxon>Teleostei</taxon>
        <taxon>Neoteleostei</taxon>
        <taxon>Acanthomorphata</taxon>
        <taxon>Ovalentaria</taxon>
        <taxon>Atherinomorphae</taxon>
        <taxon>Cyprinodontiformes</taxon>
        <taxon>Goodeidae</taxon>
        <taxon>Ilyodon</taxon>
    </lineage>
</organism>
<proteinExistence type="predicted"/>
<dbReference type="EMBL" id="JAHRIQ010035780">
    <property type="protein sequence ID" value="MEQ2232575.1"/>
    <property type="molecule type" value="Genomic_DNA"/>
</dbReference>
<name>A0ABV0TI53_9TELE</name>
<gene>
    <name evidence="1" type="ORF">ILYODFUR_012859</name>
</gene>
<evidence type="ECO:0000313" key="2">
    <source>
        <dbReference type="Proteomes" id="UP001482620"/>
    </source>
</evidence>
<reference evidence="1 2" key="1">
    <citation type="submission" date="2021-06" db="EMBL/GenBank/DDBJ databases">
        <authorList>
            <person name="Palmer J.M."/>
        </authorList>
    </citation>
    <scope>NUCLEOTIDE SEQUENCE [LARGE SCALE GENOMIC DNA]</scope>
    <source>
        <strain evidence="2">if_2019</strain>
        <tissue evidence="1">Muscle</tissue>
    </source>
</reference>
<protein>
    <submittedName>
        <fullName evidence="1">Uncharacterized protein</fullName>
    </submittedName>
</protein>
<comment type="caution">
    <text evidence="1">The sequence shown here is derived from an EMBL/GenBank/DDBJ whole genome shotgun (WGS) entry which is preliminary data.</text>
</comment>
<dbReference type="Proteomes" id="UP001482620">
    <property type="component" value="Unassembled WGS sequence"/>
</dbReference>